<dbReference type="RefSeq" id="WP_097806570.1">
    <property type="nucleotide sequence ID" value="NZ_FXYH01000020.1"/>
</dbReference>
<dbReference type="Proteomes" id="UP000220836">
    <property type="component" value="Unassembled WGS sequence"/>
</dbReference>
<dbReference type="Gene3D" id="1.10.10.10">
    <property type="entry name" value="Winged helix-like DNA-binding domain superfamily/Winged helix DNA-binding domain"/>
    <property type="match status" value="1"/>
</dbReference>
<organism evidence="1 2">
    <name type="scientific">Pelagimonas varians</name>
    <dbReference type="NCBI Taxonomy" id="696760"/>
    <lineage>
        <taxon>Bacteria</taxon>
        <taxon>Pseudomonadati</taxon>
        <taxon>Pseudomonadota</taxon>
        <taxon>Alphaproteobacteria</taxon>
        <taxon>Rhodobacterales</taxon>
        <taxon>Roseobacteraceae</taxon>
        <taxon>Pelagimonas</taxon>
    </lineage>
</organism>
<dbReference type="AlphaFoldDB" id="A0A238L2T0"/>
<reference evidence="1 2" key="1">
    <citation type="submission" date="2017-05" db="EMBL/GenBank/DDBJ databases">
        <authorList>
            <person name="Song R."/>
            <person name="Chenine A.L."/>
            <person name="Ruprecht R.M."/>
        </authorList>
    </citation>
    <scope>NUCLEOTIDE SEQUENCE [LARGE SCALE GENOMIC DNA]</scope>
    <source>
        <strain evidence="1 2">CECT 8663</strain>
    </source>
</reference>
<dbReference type="InterPro" id="IPR036388">
    <property type="entry name" value="WH-like_DNA-bd_sf"/>
</dbReference>
<keyword evidence="2" id="KW-1185">Reference proteome</keyword>
<protein>
    <submittedName>
        <fullName evidence="1">Uncharacterized protein</fullName>
    </submittedName>
</protein>
<sequence length="66" mass="7573">MEDRYSVRLIDRQPRLREITRAGQKLFQRVSQMVAEVDELGSDFLQVGHTLKGPRSISIAREFGLA</sequence>
<evidence type="ECO:0000313" key="1">
    <source>
        <dbReference type="EMBL" id="SMX49258.1"/>
    </source>
</evidence>
<dbReference type="EMBL" id="FXYH01000020">
    <property type="protein sequence ID" value="SMX49258.1"/>
    <property type="molecule type" value="Genomic_DNA"/>
</dbReference>
<proteinExistence type="predicted"/>
<name>A0A238L2T0_9RHOB</name>
<accession>A0A238L2T0</accession>
<gene>
    <name evidence="1" type="ORF">PEV8663_04147</name>
</gene>
<evidence type="ECO:0000313" key="2">
    <source>
        <dbReference type="Proteomes" id="UP000220836"/>
    </source>
</evidence>